<dbReference type="EMBL" id="BKCJ010177540">
    <property type="protein sequence ID" value="GEY42617.1"/>
    <property type="molecule type" value="Genomic_DNA"/>
</dbReference>
<name>A0A699HMD3_TANCI</name>
<accession>A0A699HMD3</accession>
<comment type="caution">
    <text evidence="3">The sequence shown here is derived from an EMBL/GenBank/DDBJ whole genome shotgun (WGS) entry which is preliminary data.</text>
</comment>
<dbReference type="AlphaFoldDB" id="A0A699HMD3"/>
<feature type="region of interest" description="Disordered" evidence="2">
    <location>
        <begin position="395"/>
        <end position="415"/>
    </location>
</feature>
<evidence type="ECO:0000256" key="2">
    <source>
        <dbReference type="SAM" id="MobiDB-lite"/>
    </source>
</evidence>
<feature type="compositionally biased region" description="Low complexity" evidence="2">
    <location>
        <begin position="396"/>
        <end position="409"/>
    </location>
</feature>
<protein>
    <submittedName>
        <fullName evidence="3">Uncharacterized protein</fullName>
    </submittedName>
</protein>
<evidence type="ECO:0000256" key="1">
    <source>
        <dbReference type="SAM" id="Coils"/>
    </source>
</evidence>
<keyword evidence="1" id="KW-0175">Coiled coil</keyword>
<sequence>MRIEQYFLMTNYSLWEVILNGDSPIPTRVINGVLQLVSLTTAKHKLARKNELKARGTLLMALPDKHQLKFNSHKDAKTLMEAIEKSLKIYEAEVKNSSSAGTTTQNIAFLSSSNTDNTTEPVSDASSVSAVCAKMPVSSLPNVNSSSNAVIYSFFASQSSSLQLDNEDLKQIDADDLEEMDLKWRMAMLTMRARRECRSPKDSRRNDVVEPQRRNVLVETSTSNALVSQCDGVKSYDWSFQADEEPTNYALMAFSYLSSSFDNEVVSCSKACTKAYAQLQSHYDKLTADFCKSQFDVISYQTRLESVEARLLVYKQNRSIFEDDIKLLKLELSPTKPNQDLSHTNRPTTPIIEDWVSNSEDESETKAPQIVISFIQSTKQVKCPRHYVQHVKTSISAATPKPTSPKPTSNGKRRNRKACFMCKSVDRLIKDLLTQSKPVPITVVRPVSAVVPKLKVTRPRHAKPIVTKPISPIRRHINRSPSLKVNTSPPRVTVVKALVVNAAQGL</sequence>
<reference evidence="3" key="1">
    <citation type="journal article" date="2019" name="Sci. Rep.">
        <title>Draft genome of Tanacetum cinerariifolium, the natural source of mosquito coil.</title>
        <authorList>
            <person name="Yamashiro T."/>
            <person name="Shiraishi A."/>
            <person name="Satake H."/>
            <person name="Nakayama K."/>
        </authorList>
    </citation>
    <scope>NUCLEOTIDE SEQUENCE</scope>
</reference>
<feature type="coiled-coil region" evidence="1">
    <location>
        <begin position="73"/>
        <end position="100"/>
    </location>
</feature>
<proteinExistence type="predicted"/>
<evidence type="ECO:0000313" key="3">
    <source>
        <dbReference type="EMBL" id="GEY42617.1"/>
    </source>
</evidence>
<organism evidence="3">
    <name type="scientific">Tanacetum cinerariifolium</name>
    <name type="common">Dalmatian daisy</name>
    <name type="synonym">Chrysanthemum cinerariifolium</name>
    <dbReference type="NCBI Taxonomy" id="118510"/>
    <lineage>
        <taxon>Eukaryota</taxon>
        <taxon>Viridiplantae</taxon>
        <taxon>Streptophyta</taxon>
        <taxon>Embryophyta</taxon>
        <taxon>Tracheophyta</taxon>
        <taxon>Spermatophyta</taxon>
        <taxon>Magnoliopsida</taxon>
        <taxon>eudicotyledons</taxon>
        <taxon>Gunneridae</taxon>
        <taxon>Pentapetalae</taxon>
        <taxon>asterids</taxon>
        <taxon>campanulids</taxon>
        <taxon>Asterales</taxon>
        <taxon>Asteraceae</taxon>
        <taxon>Asteroideae</taxon>
        <taxon>Anthemideae</taxon>
        <taxon>Anthemidinae</taxon>
        <taxon>Tanacetum</taxon>
    </lineage>
</organism>
<gene>
    <name evidence="3" type="ORF">Tci_414591</name>
</gene>